<evidence type="ECO:0000313" key="2">
    <source>
        <dbReference type="EMBL" id="OYQ36887.1"/>
    </source>
</evidence>
<organism evidence="2 3">
    <name type="scientific">Flavobacterium cyanobacteriorum</name>
    <dbReference type="NCBI Taxonomy" id="2022802"/>
    <lineage>
        <taxon>Bacteria</taxon>
        <taxon>Pseudomonadati</taxon>
        <taxon>Bacteroidota</taxon>
        <taxon>Flavobacteriia</taxon>
        <taxon>Flavobacteriales</taxon>
        <taxon>Flavobacteriaceae</taxon>
        <taxon>Flavobacterium</taxon>
    </lineage>
</organism>
<name>A0A255Z5S9_9FLAO</name>
<dbReference type="Proteomes" id="UP000216605">
    <property type="component" value="Unassembled WGS sequence"/>
</dbReference>
<dbReference type="RefSeq" id="WP_094414790.1">
    <property type="nucleotide sequence ID" value="NZ_NOXV01000264.1"/>
</dbReference>
<proteinExistence type="predicted"/>
<protein>
    <recommendedName>
        <fullName evidence="4">Ig-like domain-containing protein</fullName>
    </recommendedName>
</protein>
<dbReference type="NCBIfam" id="TIGR04131">
    <property type="entry name" value="Bac_Flav_CTERM"/>
    <property type="match status" value="1"/>
</dbReference>
<dbReference type="Pfam" id="PF13585">
    <property type="entry name" value="CHU_C"/>
    <property type="match status" value="1"/>
</dbReference>
<evidence type="ECO:0000313" key="3">
    <source>
        <dbReference type="Proteomes" id="UP000216605"/>
    </source>
</evidence>
<keyword evidence="1" id="KW-0732">Signal</keyword>
<dbReference type="AlphaFoldDB" id="A0A255Z5S9"/>
<evidence type="ECO:0008006" key="4">
    <source>
        <dbReference type="Google" id="ProtNLM"/>
    </source>
</evidence>
<accession>A0A255Z5S9</accession>
<keyword evidence="3" id="KW-1185">Reference proteome</keyword>
<dbReference type="EMBL" id="NOXV01000264">
    <property type="protein sequence ID" value="OYQ36887.1"/>
    <property type="molecule type" value="Genomic_DNA"/>
</dbReference>
<evidence type="ECO:0000256" key="1">
    <source>
        <dbReference type="SAM" id="SignalP"/>
    </source>
</evidence>
<dbReference type="InterPro" id="IPR026341">
    <property type="entry name" value="T9SS_type_B"/>
</dbReference>
<sequence>MKGIKLLLILLCCTSISYTQPADFSITVVKTDETCIGNGTVTVTAQNTTPLATLQYIIYKYPNLTTPVSANSTGQFINLTSGNYKIRVIQTLQGNSNTREQDIVILNIDNPLEYSFTVSNLGCAQGVQLTITVTQGTGVGYEIISGPVTRPLQTSNIFTNLPAGTYNFRVFNECGVGVVTTYQLVLNEAVLSISDPSFSQTSSGDCNFINVVNTVAVSGGAGISYPLFIQYTINLPGGVPPLIINRNIPSGPASGLELSQMFQIFPNTPYTYSISITDGCNTVVESSGTIDNSSISIGFEPIPVPCGKKYLSLLLSGHTAPVTVTFMSAPPDFNPAEFNTQHPGPFNTSQIDYGRANLPIPEGTYNIQITDACGRTDSVVVTIEYNNPIPEISGQNNGCFSVLGRITASVPDRSVVTAVVLSAPDNYAPAPPHDVSGFITSGRLVLNNVPVGLYTIQLIDNCGAIYEVPVEVPLFVERGFTSRTKADCTPGNGSVRIRSLNGNLTDIDIIQAPAAFGTFPVDVSVNINTTTGIFYMSGLPEGEYRFSGTDVCGIQRSVDITVTGYQPDAEPYDFVPNCGSFFITMDDDAAPDNATYWLQKKNPVTGEWSHPETGVVYTEGTVPDATTGMALINFQTVFNLTFDGKFRILKSFESYNNGSEIKKCIIILGEFNYSMDLQIVNAYTLSCDNRPNDIYIEAENGLQPYVYRIKKKNGATFIVENGNNNIFQQLESAIYEFEVEDACGNREPSIIDISQLPSLVDATRPLDMVICTDTSVFTGYIFNLGSQNTLILDGQSPSLYTVTYHTTQADADNGTNPLPVDYANTSNGQVIYARVIHNFIPLCHVVVSFRLIVNRIPDIEMDTQYYICESGIVTISAQPGFDLYEWSNGATGQTIVVSQPGDYILTASNLYQGITCSASIEVNVGTSSRATIIDVETYDWTTNQNNITIYAEGIGNYVYSIDGINYQQSNNFAGLETGIYTVYVKDLNGCGITAKEVWLLNYPKFFTPNADGTNDRWRIKYSSLEPAMKVFIFDRFGKLITGFNGTDPGWDGTLNGSRLPATDYWFVVERADGKIHKGHFSLLR</sequence>
<reference evidence="2 3" key="1">
    <citation type="submission" date="2017-07" db="EMBL/GenBank/DDBJ databases">
        <title>Flavobacterium cyanobacteriorum sp. nov., isolated from cyanobacterial aggregates in a eutrophic lake.</title>
        <authorList>
            <person name="Cai H."/>
        </authorList>
    </citation>
    <scope>NUCLEOTIDE SEQUENCE [LARGE SCALE GENOMIC DNA]</scope>
    <source>
        <strain evidence="2 3">TH021</strain>
    </source>
</reference>
<dbReference type="OrthoDB" id="601690at2"/>
<feature type="signal peptide" evidence="1">
    <location>
        <begin position="1"/>
        <end position="21"/>
    </location>
</feature>
<gene>
    <name evidence="2" type="ORF">CHU92_09045</name>
</gene>
<comment type="caution">
    <text evidence="2">The sequence shown here is derived from an EMBL/GenBank/DDBJ whole genome shotgun (WGS) entry which is preliminary data.</text>
</comment>
<feature type="chain" id="PRO_5012603812" description="Ig-like domain-containing protein" evidence="1">
    <location>
        <begin position="22"/>
        <end position="1084"/>
    </location>
</feature>